<feature type="region of interest" description="Disordered" evidence="5">
    <location>
        <begin position="636"/>
        <end position="672"/>
    </location>
</feature>
<feature type="transmembrane region" description="Helical" evidence="6">
    <location>
        <begin position="315"/>
        <end position="337"/>
    </location>
</feature>
<dbReference type="GO" id="GO:0022857">
    <property type="term" value="F:transmembrane transporter activity"/>
    <property type="evidence" value="ECO:0007669"/>
    <property type="project" value="InterPro"/>
</dbReference>
<sequence>MAYMLFKYIRRKVKESGRKEAALNITDNSHLTPEFHHGAPEPEEHESLPGNATQHTPTEKPISAESHHDSRKLNDEARKMRAYRWRMILGLILPSFLASVDVTIVAPAIPTISSHFNHLSGSFNWIVAAYTLTFTTFVPASGQIADIYGRHFALQFQMFWILIGSVLCASAVTWPMLLFGRALQGMGAAGIMNLTRIVLSDGVSLADNSKNNTIFSLINGVSYAIGPVIGGYLTASSWRYCFVVPIPIAVISHVLIFFLMRKDLAKGRVTLNPGDSRRTGYITGLGIIDWIGMITFILGVGLLILAVQWGGTQYAWSSSAVIIPFVAGGVLFLYFFFHEYLLGAGRFISRIFPHQIPMIPSAIFRKKDTTLLMVINFSAGVSLVSAFYFVSYYWQLAEGYSSSKAGIQLLYYTPGLGVGVYTAMFLCNVWPRQTFQPLFWGSIVEAAGLSLLTWAVSMRQTTLVNVFLAVAGAGTGMRFMPIVLHAAGIWPSRIPAIQSLLSFTLPLGETIGISMMGAVFGNKFDQYLRAIELGSGSAFTSSTGPANLDSLQSLGPAAREAVQNAAARAVMWAFISVIPFVGVSLVAACFLGNVWIGKAAKVGDDGRVVREERKSSVVGFPYLLALFSGGMEGRRREVNPAVDQREAGKERVPDEETADLRRAQNVHVRDAQ</sequence>
<dbReference type="AlphaFoldDB" id="A0A6G1JKT6"/>
<name>A0A6G1JKT6_9PLEO</name>
<feature type="transmembrane region" description="Helical" evidence="6">
    <location>
        <begin position="281"/>
        <end position="309"/>
    </location>
</feature>
<protein>
    <submittedName>
        <fullName evidence="8">MFS general substrate transporter</fullName>
    </submittedName>
</protein>
<dbReference type="GO" id="GO:0005886">
    <property type="term" value="C:plasma membrane"/>
    <property type="evidence" value="ECO:0007669"/>
    <property type="project" value="TreeGrafter"/>
</dbReference>
<evidence type="ECO:0000256" key="3">
    <source>
        <dbReference type="ARBA" id="ARBA00022989"/>
    </source>
</evidence>
<dbReference type="PANTHER" id="PTHR23501:SF39">
    <property type="entry name" value="MULTIDRUG TRANSPORTER, PUTATIVE (AFU_ORTHOLOGUE AFUA_1G05010)-RELATED"/>
    <property type="match status" value="1"/>
</dbReference>
<keyword evidence="4 6" id="KW-0472">Membrane</keyword>
<feature type="transmembrane region" description="Helical" evidence="6">
    <location>
        <begin position="371"/>
        <end position="394"/>
    </location>
</feature>
<reference evidence="8" key="1">
    <citation type="journal article" date="2020" name="Stud. Mycol.">
        <title>101 Dothideomycetes genomes: a test case for predicting lifestyles and emergence of pathogens.</title>
        <authorList>
            <person name="Haridas S."/>
            <person name="Albert R."/>
            <person name="Binder M."/>
            <person name="Bloem J."/>
            <person name="Labutti K."/>
            <person name="Salamov A."/>
            <person name="Andreopoulos B."/>
            <person name="Baker S."/>
            <person name="Barry K."/>
            <person name="Bills G."/>
            <person name="Bluhm B."/>
            <person name="Cannon C."/>
            <person name="Castanera R."/>
            <person name="Culley D."/>
            <person name="Daum C."/>
            <person name="Ezra D."/>
            <person name="Gonzalez J."/>
            <person name="Henrissat B."/>
            <person name="Kuo A."/>
            <person name="Liang C."/>
            <person name="Lipzen A."/>
            <person name="Lutzoni F."/>
            <person name="Magnuson J."/>
            <person name="Mondo S."/>
            <person name="Nolan M."/>
            <person name="Ohm R."/>
            <person name="Pangilinan J."/>
            <person name="Park H.-J."/>
            <person name="Ramirez L."/>
            <person name="Alfaro M."/>
            <person name="Sun H."/>
            <person name="Tritt A."/>
            <person name="Yoshinaga Y."/>
            <person name="Zwiers L.-H."/>
            <person name="Turgeon B."/>
            <person name="Goodwin S."/>
            <person name="Spatafora J."/>
            <person name="Crous P."/>
            <person name="Grigoriev I."/>
        </authorList>
    </citation>
    <scope>NUCLEOTIDE SEQUENCE</scope>
    <source>
        <strain evidence="8">CBS 122367</strain>
    </source>
</reference>
<feature type="transmembrane region" description="Helical" evidence="6">
    <location>
        <begin position="463"/>
        <end position="488"/>
    </location>
</feature>
<evidence type="ECO:0000256" key="6">
    <source>
        <dbReference type="SAM" id="Phobius"/>
    </source>
</evidence>
<evidence type="ECO:0000256" key="2">
    <source>
        <dbReference type="ARBA" id="ARBA00022692"/>
    </source>
</evidence>
<feature type="transmembrane region" description="Helical" evidence="6">
    <location>
        <begin position="500"/>
        <end position="520"/>
    </location>
</feature>
<evidence type="ECO:0000313" key="8">
    <source>
        <dbReference type="EMBL" id="KAF2691164.1"/>
    </source>
</evidence>
<feature type="transmembrane region" description="Helical" evidence="6">
    <location>
        <begin position="237"/>
        <end position="260"/>
    </location>
</feature>
<keyword evidence="3 6" id="KW-1133">Transmembrane helix</keyword>
<feature type="transmembrane region" description="Helical" evidence="6">
    <location>
        <begin position="178"/>
        <end position="199"/>
    </location>
</feature>
<feature type="transmembrane region" description="Helical" evidence="6">
    <location>
        <begin position="88"/>
        <end position="110"/>
    </location>
</feature>
<dbReference type="SUPFAM" id="SSF103473">
    <property type="entry name" value="MFS general substrate transporter"/>
    <property type="match status" value="2"/>
</dbReference>
<feature type="transmembrane region" description="Helical" evidence="6">
    <location>
        <begin position="409"/>
        <end position="431"/>
    </location>
</feature>
<dbReference type="OrthoDB" id="6770063at2759"/>
<evidence type="ECO:0000256" key="1">
    <source>
        <dbReference type="ARBA" id="ARBA00004141"/>
    </source>
</evidence>
<feature type="transmembrane region" description="Helical" evidence="6">
    <location>
        <begin position="122"/>
        <end position="140"/>
    </location>
</feature>
<evidence type="ECO:0000259" key="7">
    <source>
        <dbReference type="PROSITE" id="PS50850"/>
    </source>
</evidence>
<dbReference type="Pfam" id="PF07690">
    <property type="entry name" value="MFS_1"/>
    <property type="match status" value="1"/>
</dbReference>
<dbReference type="Gene3D" id="1.20.1720.10">
    <property type="entry name" value="Multidrug resistance protein D"/>
    <property type="match status" value="1"/>
</dbReference>
<feature type="transmembrane region" description="Helical" evidence="6">
    <location>
        <begin position="211"/>
        <end position="231"/>
    </location>
</feature>
<feature type="transmembrane region" description="Helical" evidence="6">
    <location>
        <begin position="438"/>
        <end position="457"/>
    </location>
</feature>
<comment type="subcellular location">
    <subcellularLocation>
        <location evidence="1">Membrane</location>
        <topology evidence="1">Multi-pass membrane protein</topology>
    </subcellularLocation>
</comment>
<dbReference type="PANTHER" id="PTHR23501">
    <property type="entry name" value="MAJOR FACILITATOR SUPERFAMILY"/>
    <property type="match status" value="1"/>
</dbReference>
<dbReference type="Proteomes" id="UP000799291">
    <property type="component" value="Unassembled WGS sequence"/>
</dbReference>
<feature type="transmembrane region" description="Helical" evidence="6">
    <location>
        <begin position="569"/>
        <end position="591"/>
    </location>
</feature>
<keyword evidence="2 6" id="KW-0812">Transmembrane</keyword>
<organism evidence="8 9">
    <name type="scientific">Lentithecium fluviatile CBS 122367</name>
    <dbReference type="NCBI Taxonomy" id="1168545"/>
    <lineage>
        <taxon>Eukaryota</taxon>
        <taxon>Fungi</taxon>
        <taxon>Dikarya</taxon>
        <taxon>Ascomycota</taxon>
        <taxon>Pezizomycotina</taxon>
        <taxon>Dothideomycetes</taxon>
        <taxon>Pleosporomycetidae</taxon>
        <taxon>Pleosporales</taxon>
        <taxon>Massarineae</taxon>
        <taxon>Lentitheciaceae</taxon>
        <taxon>Lentithecium</taxon>
    </lineage>
</organism>
<dbReference type="InterPro" id="IPR036259">
    <property type="entry name" value="MFS_trans_sf"/>
</dbReference>
<gene>
    <name evidence="8" type="ORF">K458DRAFT_68080</name>
</gene>
<feature type="region of interest" description="Disordered" evidence="5">
    <location>
        <begin position="19"/>
        <end position="73"/>
    </location>
</feature>
<evidence type="ECO:0000256" key="4">
    <source>
        <dbReference type="ARBA" id="ARBA00023136"/>
    </source>
</evidence>
<dbReference type="InterPro" id="IPR011701">
    <property type="entry name" value="MFS"/>
</dbReference>
<dbReference type="EMBL" id="MU005570">
    <property type="protein sequence ID" value="KAF2691164.1"/>
    <property type="molecule type" value="Genomic_DNA"/>
</dbReference>
<keyword evidence="9" id="KW-1185">Reference proteome</keyword>
<feature type="transmembrane region" description="Helical" evidence="6">
    <location>
        <begin position="152"/>
        <end position="172"/>
    </location>
</feature>
<dbReference type="InterPro" id="IPR020846">
    <property type="entry name" value="MFS_dom"/>
</dbReference>
<dbReference type="PROSITE" id="PS50850">
    <property type="entry name" value="MFS"/>
    <property type="match status" value="1"/>
</dbReference>
<feature type="domain" description="Major facilitator superfamily (MFS) profile" evidence="7">
    <location>
        <begin position="87"/>
        <end position="561"/>
    </location>
</feature>
<accession>A0A6G1JKT6</accession>
<proteinExistence type="predicted"/>
<evidence type="ECO:0000313" key="9">
    <source>
        <dbReference type="Proteomes" id="UP000799291"/>
    </source>
</evidence>
<evidence type="ECO:0000256" key="5">
    <source>
        <dbReference type="SAM" id="MobiDB-lite"/>
    </source>
</evidence>
<feature type="compositionally biased region" description="Basic and acidic residues" evidence="5">
    <location>
        <begin position="33"/>
        <end position="47"/>
    </location>
</feature>